<dbReference type="InterPro" id="IPR008242">
    <property type="entry name" value="Chor_mutase/pphenate_deHydtase"/>
</dbReference>
<dbReference type="SUPFAM" id="SSF53850">
    <property type="entry name" value="Periplasmic binding protein-like II"/>
    <property type="match status" value="1"/>
</dbReference>
<evidence type="ECO:0000256" key="17">
    <source>
        <dbReference type="ARBA" id="ARBA00031520"/>
    </source>
</evidence>
<dbReference type="PROSITE" id="PS00857">
    <property type="entry name" value="PREPHENATE_DEHYDR_1"/>
    <property type="match status" value="1"/>
</dbReference>
<dbReference type="EMBL" id="DSFP01000035">
    <property type="protein sequence ID" value="HEW45860.1"/>
    <property type="molecule type" value="Genomic_DNA"/>
</dbReference>
<evidence type="ECO:0000256" key="9">
    <source>
        <dbReference type="ARBA" id="ARBA00022490"/>
    </source>
</evidence>
<dbReference type="SUPFAM" id="SSF48600">
    <property type="entry name" value="Chorismate mutase II"/>
    <property type="match status" value="1"/>
</dbReference>
<comment type="caution">
    <text evidence="24">The sequence shown here is derived from an EMBL/GenBank/DDBJ whole genome shotgun (WGS) entry which is preliminary data.</text>
</comment>
<dbReference type="InterPro" id="IPR045865">
    <property type="entry name" value="ACT-like_dom_sf"/>
</dbReference>
<keyword evidence="9" id="KW-0963">Cytoplasm</keyword>
<dbReference type="InterPro" id="IPR002912">
    <property type="entry name" value="ACT_dom"/>
</dbReference>
<dbReference type="SUPFAM" id="SSF55021">
    <property type="entry name" value="ACT-like"/>
    <property type="match status" value="1"/>
</dbReference>
<comment type="subcellular location">
    <subcellularLocation>
        <location evidence="3">Cytoplasm</location>
    </subcellularLocation>
</comment>
<evidence type="ECO:0000256" key="18">
    <source>
        <dbReference type="ARBA" id="ARBA00047848"/>
    </source>
</evidence>
<evidence type="ECO:0000256" key="5">
    <source>
        <dbReference type="ARBA" id="ARBA00004817"/>
    </source>
</evidence>
<dbReference type="UniPathway" id="UPA00121">
    <property type="reaction ID" value="UER00345"/>
</dbReference>
<feature type="domain" description="Chorismate mutase" evidence="21">
    <location>
        <begin position="1"/>
        <end position="92"/>
    </location>
</feature>
<evidence type="ECO:0000256" key="10">
    <source>
        <dbReference type="ARBA" id="ARBA00022605"/>
    </source>
</evidence>
<accession>A0A7C2V398</accession>
<evidence type="ECO:0000256" key="16">
    <source>
        <dbReference type="ARBA" id="ARBA00031175"/>
    </source>
</evidence>
<dbReference type="NCBIfam" id="NF008865">
    <property type="entry name" value="PRK11898.1"/>
    <property type="match status" value="1"/>
</dbReference>
<keyword evidence="13" id="KW-0413">Isomerase</keyword>
<keyword evidence="10" id="KW-0028">Amino-acid biosynthesis</keyword>
<dbReference type="Pfam" id="PF01817">
    <property type="entry name" value="CM_2"/>
    <property type="match status" value="1"/>
</dbReference>
<comment type="catalytic activity">
    <reaction evidence="1">
        <text>chorismate = prephenate</text>
        <dbReference type="Rhea" id="RHEA:13897"/>
        <dbReference type="ChEBI" id="CHEBI:29748"/>
        <dbReference type="ChEBI" id="CHEBI:29934"/>
        <dbReference type="EC" id="5.4.99.5"/>
    </reaction>
</comment>
<comment type="catalytic activity">
    <reaction evidence="18">
        <text>prephenate + H(+) = 3-phenylpyruvate + CO2 + H2O</text>
        <dbReference type="Rhea" id="RHEA:21648"/>
        <dbReference type="ChEBI" id="CHEBI:15377"/>
        <dbReference type="ChEBI" id="CHEBI:15378"/>
        <dbReference type="ChEBI" id="CHEBI:16526"/>
        <dbReference type="ChEBI" id="CHEBI:18005"/>
        <dbReference type="ChEBI" id="CHEBI:29934"/>
        <dbReference type="EC" id="4.2.1.51"/>
    </reaction>
</comment>
<dbReference type="CDD" id="cd13630">
    <property type="entry name" value="PBP2_PDT_1"/>
    <property type="match status" value="1"/>
</dbReference>
<keyword evidence="12" id="KW-0584">Phenylalanine biosynthesis</keyword>
<comment type="function">
    <text evidence="2">Catalyzes the Claisen rearrangement of chorismate to prephenate and the decarboxylation/dehydration of prephenate to phenylpyruvate.</text>
</comment>
<keyword evidence="20" id="KW-0175">Coiled coil</keyword>
<dbReference type="Pfam" id="PF00800">
    <property type="entry name" value="PDT"/>
    <property type="match status" value="1"/>
</dbReference>
<dbReference type="GO" id="GO:0004106">
    <property type="term" value="F:chorismate mutase activity"/>
    <property type="evidence" value="ECO:0007669"/>
    <property type="project" value="UniProtKB-EC"/>
</dbReference>
<evidence type="ECO:0000256" key="12">
    <source>
        <dbReference type="ARBA" id="ARBA00023222"/>
    </source>
</evidence>
<dbReference type="GO" id="GO:0005737">
    <property type="term" value="C:cytoplasm"/>
    <property type="evidence" value="ECO:0007669"/>
    <property type="project" value="UniProtKB-SubCell"/>
</dbReference>
<dbReference type="PANTHER" id="PTHR21022">
    <property type="entry name" value="PREPHENATE DEHYDRATASE P PROTEIN"/>
    <property type="match status" value="1"/>
</dbReference>
<evidence type="ECO:0000256" key="2">
    <source>
        <dbReference type="ARBA" id="ARBA00002364"/>
    </source>
</evidence>
<evidence type="ECO:0000256" key="3">
    <source>
        <dbReference type="ARBA" id="ARBA00004496"/>
    </source>
</evidence>
<sequence length="363" mass="41293">MDELKELRLKIDEIDQQILHLLNERAKLAKRVGEVKKKLGLEVHAPEREKEIINRMIKLNKEVYGEEFPTEAILHIYREIISACLSLEKELRIAYLGPKATFTHQAALEYFGFSAHYVPVSTIGDVFREVELGRVDYGVVPVENTTEGVVNYTLDMFLESDLKIVGEIVIPVKLNLLSTSNTLSNIKTIYSHRHALAQCKEWIRKNLPTVSLIETESTAKACELVIEMEDAGAIASEVAAYTYHLNILAENIQDNPNNYTRFIVIGKRAMKPTGNDKTSLIFAVKDEAGALFRALECFYKYGVNLTKIVSRPSKKRVWDYVFFVDLEGHVEEERVKKALDLLQERAQMVKVLGSYPKAFLQEG</sequence>
<dbReference type="FunFam" id="3.40.190.10:FF:000029">
    <property type="entry name" value="Chorismate mutase/Prephenate dehydratase"/>
    <property type="match status" value="1"/>
</dbReference>
<evidence type="ECO:0000256" key="14">
    <source>
        <dbReference type="ARBA" id="ARBA00023239"/>
    </source>
</evidence>
<comment type="pathway">
    <text evidence="4">Amino-acid biosynthesis; L-phenylalanine biosynthesis; phenylpyruvate from prephenate: step 1/1.</text>
</comment>
<comment type="pathway">
    <text evidence="5">Metabolic intermediate biosynthesis; prephenate biosynthesis; prephenate from chorismate: step 1/1.</text>
</comment>
<dbReference type="PROSITE" id="PS51671">
    <property type="entry name" value="ACT"/>
    <property type="match status" value="1"/>
</dbReference>
<dbReference type="SMART" id="SM00830">
    <property type="entry name" value="CM_2"/>
    <property type="match status" value="1"/>
</dbReference>
<dbReference type="InterPro" id="IPR036263">
    <property type="entry name" value="Chorismate_II_sf"/>
</dbReference>
<evidence type="ECO:0000256" key="6">
    <source>
        <dbReference type="ARBA" id="ARBA00012404"/>
    </source>
</evidence>
<dbReference type="GO" id="GO:0046417">
    <property type="term" value="P:chorismate metabolic process"/>
    <property type="evidence" value="ECO:0007669"/>
    <property type="project" value="InterPro"/>
</dbReference>
<dbReference type="Gene3D" id="3.30.70.260">
    <property type="match status" value="1"/>
</dbReference>
<dbReference type="AlphaFoldDB" id="A0A7C2V398"/>
<evidence type="ECO:0000256" key="7">
    <source>
        <dbReference type="ARBA" id="ARBA00013147"/>
    </source>
</evidence>
<dbReference type="InterPro" id="IPR001086">
    <property type="entry name" value="Preph_deHydtase"/>
</dbReference>
<dbReference type="EC" id="4.2.1.51" evidence="7"/>
<keyword evidence="14 24" id="KW-0456">Lyase</keyword>
<dbReference type="FunFam" id="3.30.70.260:FF:000012">
    <property type="entry name" value="Prephenate dehydratase"/>
    <property type="match status" value="1"/>
</dbReference>
<feature type="site" description="Essential for prephenate dehydratase activity" evidence="19">
    <location>
        <position position="260"/>
    </location>
</feature>
<dbReference type="PROSITE" id="PS51168">
    <property type="entry name" value="CHORISMATE_MUT_2"/>
    <property type="match status" value="1"/>
</dbReference>
<dbReference type="Gene3D" id="1.20.59.10">
    <property type="entry name" value="Chorismate mutase"/>
    <property type="match status" value="1"/>
</dbReference>
<dbReference type="CDD" id="cd04905">
    <property type="entry name" value="ACT_CM-PDT"/>
    <property type="match status" value="1"/>
</dbReference>
<keyword evidence="15" id="KW-0511">Multifunctional enzyme</keyword>
<feature type="coiled-coil region" evidence="20">
    <location>
        <begin position="4"/>
        <end position="31"/>
    </location>
</feature>
<evidence type="ECO:0000256" key="11">
    <source>
        <dbReference type="ARBA" id="ARBA00023141"/>
    </source>
</evidence>
<dbReference type="FunFam" id="3.40.190.10:FF:000034">
    <property type="entry name" value="Chorismate mutase/prephenate dehydratase"/>
    <property type="match status" value="1"/>
</dbReference>
<dbReference type="PROSITE" id="PS51171">
    <property type="entry name" value="PREPHENATE_DEHYDR_3"/>
    <property type="match status" value="1"/>
</dbReference>
<dbReference type="InterPro" id="IPR036979">
    <property type="entry name" value="CM_dom_sf"/>
</dbReference>
<evidence type="ECO:0000256" key="13">
    <source>
        <dbReference type="ARBA" id="ARBA00023235"/>
    </source>
</evidence>
<evidence type="ECO:0000313" key="24">
    <source>
        <dbReference type="EMBL" id="HEW45860.1"/>
    </source>
</evidence>
<evidence type="ECO:0000259" key="22">
    <source>
        <dbReference type="PROSITE" id="PS51171"/>
    </source>
</evidence>
<organism evidence="24">
    <name type="scientific">Hydrogenobacter sp</name>
    <dbReference type="NCBI Taxonomy" id="2152829"/>
    <lineage>
        <taxon>Bacteria</taxon>
        <taxon>Pseudomonadati</taxon>
        <taxon>Aquificota</taxon>
        <taxon>Aquificia</taxon>
        <taxon>Aquificales</taxon>
        <taxon>Aquificaceae</taxon>
        <taxon>Hydrogenobacter</taxon>
    </lineage>
</organism>
<evidence type="ECO:0000256" key="20">
    <source>
        <dbReference type="SAM" id="Coils"/>
    </source>
</evidence>
<evidence type="ECO:0000256" key="1">
    <source>
        <dbReference type="ARBA" id="ARBA00000824"/>
    </source>
</evidence>
<dbReference type="UniPathway" id="UPA00120">
    <property type="reaction ID" value="UER00203"/>
</dbReference>
<protein>
    <recommendedName>
        <fullName evidence="8">Bifunctional chorismate mutase/prephenate dehydratase</fullName>
        <ecNumber evidence="7">4.2.1.51</ecNumber>
        <ecNumber evidence="6">5.4.99.5</ecNumber>
    </recommendedName>
    <alternativeName>
        <fullName evidence="17">Chorismate mutase-prephenate dehydratase</fullName>
    </alternativeName>
    <alternativeName>
        <fullName evidence="16">p-protein</fullName>
    </alternativeName>
</protein>
<gene>
    <name evidence="24" type="primary">pheA</name>
    <name evidence="24" type="ORF">ENO47_04215</name>
</gene>
<proteinExistence type="predicted"/>
<keyword evidence="11" id="KW-0057">Aromatic amino acid biosynthesis</keyword>
<reference evidence="24" key="1">
    <citation type="journal article" date="2020" name="mSystems">
        <title>Genome- and Community-Level Interaction Insights into Carbon Utilization and Element Cycling Functions of Hydrothermarchaeota in Hydrothermal Sediment.</title>
        <authorList>
            <person name="Zhou Z."/>
            <person name="Liu Y."/>
            <person name="Xu W."/>
            <person name="Pan J."/>
            <person name="Luo Z.H."/>
            <person name="Li M."/>
        </authorList>
    </citation>
    <scope>NUCLEOTIDE SEQUENCE [LARGE SCALE GENOMIC DNA]</scope>
    <source>
        <strain evidence="24">SpSt-132</strain>
    </source>
</reference>
<evidence type="ECO:0000259" key="23">
    <source>
        <dbReference type="PROSITE" id="PS51671"/>
    </source>
</evidence>
<dbReference type="Gene3D" id="3.40.190.10">
    <property type="entry name" value="Periplasmic binding protein-like II"/>
    <property type="match status" value="2"/>
</dbReference>
<feature type="domain" description="ACT" evidence="23">
    <location>
        <begin position="279"/>
        <end position="356"/>
    </location>
</feature>
<dbReference type="InterPro" id="IPR002701">
    <property type="entry name" value="CM_II_prokaryot"/>
</dbReference>
<dbReference type="PANTHER" id="PTHR21022:SF19">
    <property type="entry name" value="PREPHENATE DEHYDRATASE-RELATED"/>
    <property type="match status" value="1"/>
</dbReference>
<feature type="domain" description="Prephenate dehydratase" evidence="22">
    <location>
        <begin position="92"/>
        <end position="267"/>
    </location>
</feature>
<evidence type="ECO:0000256" key="8">
    <source>
        <dbReference type="ARBA" id="ARBA00014401"/>
    </source>
</evidence>
<dbReference type="GO" id="GO:0009094">
    <property type="term" value="P:L-phenylalanine biosynthetic process"/>
    <property type="evidence" value="ECO:0007669"/>
    <property type="project" value="UniProtKB-UniPathway"/>
</dbReference>
<evidence type="ECO:0000256" key="15">
    <source>
        <dbReference type="ARBA" id="ARBA00023268"/>
    </source>
</evidence>
<evidence type="ECO:0000259" key="21">
    <source>
        <dbReference type="PROSITE" id="PS51168"/>
    </source>
</evidence>
<dbReference type="Pfam" id="PF01842">
    <property type="entry name" value="ACT"/>
    <property type="match status" value="1"/>
</dbReference>
<dbReference type="EC" id="5.4.99.5" evidence="6"/>
<evidence type="ECO:0000256" key="4">
    <source>
        <dbReference type="ARBA" id="ARBA00004741"/>
    </source>
</evidence>
<evidence type="ECO:0000256" key="19">
    <source>
        <dbReference type="PIRSR" id="PIRSR001500-2"/>
    </source>
</evidence>
<dbReference type="InterPro" id="IPR018528">
    <property type="entry name" value="Preph_deHydtase_CS"/>
</dbReference>
<dbReference type="PIRSF" id="PIRSF001500">
    <property type="entry name" value="Chor_mut_pdt_Ppr"/>
    <property type="match status" value="1"/>
</dbReference>
<name>A0A7C2V398_9AQUI</name>
<dbReference type="GO" id="GO:0004664">
    <property type="term" value="F:prephenate dehydratase activity"/>
    <property type="evidence" value="ECO:0007669"/>
    <property type="project" value="UniProtKB-EC"/>
</dbReference>